<gene>
    <name evidence="3" type="ORF">CSLFYP84_00296</name>
</gene>
<keyword evidence="2" id="KW-1133">Transmembrane helix</keyword>
<evidence type="ECO:0000313" key="3">
    <source>
        <dbReference type="EMBL" id="VYT67435.1"/>
    </source>
</evidence>
<organism evidence="3">
    <name type="scientific">Clostridium symbiosum</name>
    <name type="common">Bacteroides symbiosus</name>
    <dbReference type="NCBI Taxonomy" id="1512"/>
    <lineage>
        <taxon>Bacteria</taxon>
        <taxon>Bacillati</taxon>
        <taxon>Bacillota</taxon>
        <taxon>Clostridia</taxon>
        <taxon>Lachnospirales</taxon>
        <taxon>Lachnospiraceae</taxon>
        <taxon>Otoolea</taxon>
    </lineage>
</organism>
<dbReference type="GeneID" id="57970517"/>
<dbReference type="EMBL" id="CACRUA010000002">
    <property type="protein sequence ID" value="VYT67435.1"/>
    <property type="molecule type" value="Genomic_DNA"/>
</dbReference>
<evidence type="ECO:0000256" key="2">
    <source>
        <dbReference type="SAM" id="Phobius"/>
    </source>
</evidence>
<feature type="coiled-coil region" evidence="1">
    <location>
        <begin position="89"/>
        <end position="116"/>
    </location>
</feature>
<proteinExistence type="predicted"/>
<evidence type="ECO:0000256" key="1">
    <source>
        <dbReference type="SAM" id="Coils"/>
    </source>
</evidence>
<dbReference type="AlphaFoldDB" id="A0A6N2YKJ9"/>
<sequence length="182" mass="21359">MNYIEQLLNMGIVSVFAAVLAAMLAVTQLGNIFVKFCDLIGFETKWTIKKKEESSMLLKHEEKLTSIMNDIRDIKESGKTDNKVTRDKFNVLSQMLQEIEHKMDDMEERRNNARRETLKQQLFNLYYKYKERAEATGEMVLSQCEYEQFWTAFHEYESEPLNGDGLIHSVVEVYMRGFTSED</sequence>
<name>A0A6N2YKJ9_CLOSY</name>
<keyword evidence="2" id="KW-0472">Membrane</keyword>
<feature type="transmembrane region" description="Helical" evidence="2">
    <location>
        <begin position="6"/>
        <end position="26"/>
    </location>
</feature>
<keyword evidence="1" id="KW-0175">Coiled coil</keyword>
<accession>A0A6N2YKJ9</accession>
<dbReference type="RefSeq" id="WP_243133765.1">
    <property type="nucleotide sequence ID" value="NZ_CACRUA010000002.1"/>
</dbReference>
<protein>
    <submittedName>
        <fullName evidence="3">Uncharacterized protein</fullName>
    </submittedName>
</protein>
<reference evidence="3" key="1">
    <citation type="submission" date="2019-11" db="EMBL/GenBank/DDBJ databases">
        <authorList>
            <person name="Feng L."/>
        </authorList>
    </citation>
    <scope>NUCLEOTIDE SEQUENCE</scope>
    <source>
        <strain evidence="3">CsymbiosumLFYP84</strain>
    </source>
</reference>
<keyword evidence="2" id="KW-0812">Transmembrane</keyword>